<dbReference type="EMBL" id="SNRW01000224">
    <property type="protein sequence ID" value="KAA6402510.1"/>
    <property type="molecule type" value="Genomic_DNA"/>
</dbReference>
<organism evidence="11 12">
    <name type="scientific">Streblomastix strix</name>
    <dbReference type="NCBI Taxonomy" id="222440"/>
    <lineage>
        <taxon>Eukaryota</taxon>
        <taxon>Metamonada</taxon>
        <taxon>Preaxostyla</taxon>
        <taxon>Oxymonadida</taxon>
        <taxon>Streblomastigidae</taxon>
        <taxon>Streblomastix</taxon>
    </lineage>
</organism>
<dbReference type="PANTHER" id="PTHR46512:SF9">
    <property type="entry name" value="PEPTIDYLPROLYL ISOMERASE"/>
    <property type="match status" value="1"/>
</dbReference>
<gene>
    <name evidence="11" type="ORF">EZS28_001963</name>
</gene>
<dbReference type="EC" id="5.2.1.8" evidence="2 7"/>
<dbReference type="InterPro" id="IPR019734">
    <property type="entry name" value="TPR_rpt"/>
</dbReference>
<feature type="domain" description="PPIase FKBP-type" evidence="10">
    <location>
        <begin position="53"/>
        <end position="141"/>
    </location>
</feature>
<dbReference type="FunFam" id="3.10.50.40:FF:000006">
    <property type="entry name" value="Peptidyl-prolyl cis-trans isomerase"/>
    <property type="match status" value="1"/>
</dbReference>
<dbReference type="SUPFAM" id="SSF54534">
    <property type="entry name" value="FKBP-like"/>
    <property type="match status" value="1"/>
</dbReference>
<dbReference type="AlphaFoldDB" id="A0A5J4X5L5"/>
<evidence type="ECO:0000256" key="4">
    <source>
        <dbReference type="ARBA" id="ARBA00022803"/>
    </source>
</evidence>
<evidence type="ECO:0000313" key="11">
    <source>
        <dbReference type="EMBL" id="KAA6402510.1"/>
    </source>
</evidence>
<keyword evidence="4 8" id="KW-0802">TPR repeat</keyword>
<feature type="region of interest" description="Disordered" evidence="9">
    <location>
        <begin position="310"/>
        <end position="332"/>
    </location>
</feature>
<dbReference type="PANTHER" id="PTHR46512">
    <property type="entry name" value="PEPTIDYLPROLYL ISOMERASE"/>
    <property type="match status" value="1"/>
</dbReference>
<comment type="catalytic activity">
    <reaction evidence="1 7">
        <text>[protein]-peptidylproline (omega=180) = [protein]-peptidylproline (omega=0)</text>
        <dbReference type="Rhea" id="RHEA:16237"/>
        <dbReference type="Rhea" id="RHEA-COMP:10747"/>
        <dbReference type="Rhea" id="RHEA-COMP:10748"/>
        <dbReference type="ChEBI" id="CHEBI:83833"/>
        <dbReference type="ChEBI" id="CHEBI:83834"/>
        <dbReference type="EC" id="5.2.1.8"/>
    </reaction>
</comment>
<proteinExistence type="predicted"/>
<dbReference type="InterPro" id="IPR046357">
    <property type="entry name" value="PPIase_dom_sf"/>
</dbReference>
<evidence type="ECO:0000256" key="6">
    <source>
        <dbReference type="ARBA" id="ARBA00023235"/>
    </source>
</evidence>
<evidence type="ECO:0000256" key="2">
    <source>
        <dbReference type="ARBA" id="ARBA00013194"/>
    </source>
</evidence>
<dbReference type="OrthoDB" id="433738at2759"/>
<feature type="repeat" description="TPR" evidence="8">
    <location>
        <begin position="237"/>
        <end position="270"/>
    </location>
</feature>
<evidence type="ECO:0000256" key="5">
    <source>
        <dbReference type="ARBA" id="ARBA00023110"/>
    </source>
</evidence>
<dbReference type="PROSITE" id="PS50005">
    <property type="entry name" value="TPR"/>
    <property type="match status" value="1"/>
</dbReference>
<accession>A0A5J4X5L5</accession>
<keyword evidence="5 7" id="KW-0697">Rotamase</keyword>
<evidence type="ECO:0000256" key="9">
    <source>
        <dbReference type="SAM" id="MobiDB-lite"/>
    </source>
</evidence>
<dbReference type="SUPFAM" id="SSF48452">
    <property type="entry name" value="TPR-like"/>
    <property type="match status" value="1"/>
</dbReference>
<dbReference type="GO" id="GO:0003755">
    <property type="term" value="F:peptidyl-prolyl cis-trans isomerase activity"/>
    <property type="evidence" value="ECO:0007669"/>
    <property type="project" value="UniProtKB-KW"/>
</dbReference>
<reference evidence="11 12" key="1">
    <citation type="submission" date="2019-03" db="EMBL/GenBank/DDBJ databases">
        <title>Single cell metagenomics reveals metabolic interactions within the superorganism composed of flagellate Streblomastix strix and complex community of Bacteroidetes bacteria on its surface.</title>
        <authorList>
            <person name="Treitli S.C."/>
            <person name="Kolisko M."/>
            <person name="Husnik F."/>
            <person name="Keeling P."/>
            <person name="Hampl V."/>
        </authorList>
    </citation>
    <scope>NUCLEOTIDE SEQUENCE [LARGE SCALE GENOMIC DNA]</scope>
    <source>
        <strain evidence="11">ST1C</strain>
    </source>
</reference>
<dbReference type="PROSITE" id="PS50059">
    <property type="entry name" value="FKBP_PPIASE"/>
    <property type="match status" value="1"/>
</dbReference>
<dbReference type="InterPro" id="IPR011990">
    <property type="entry name" value="TPR-like_helical_dom_sf"/>
</dbReference>
<keyword evidence="3" id="KW-0677">Repeat</keyword>
<protein>
    <recommendedName>
        <fullName evidence="2 7">peptidylprolyl isomerase</fullName>
        <ecNumber evidence="2 7">5.2.1.8</ecNumber>
    </recommendedName>
</protein>
<dbReference type="InterPro" id="IPR001179">
    <property type="entry name" value="PPIase_FKBP_dom"/>
</dbReference>
<dbReference type="Gene3D" id="1.25.40.10">
    <property type="entry name" value="Tetratricopeptide repeat domain"/>
    <property type="match status" value="1"/>
</dbReference>
<name>A0A5J4X5L5_9EUKA</name>
<evidence type="ECO:0000256" key="7">
    <source>
        <dbReference type="PROSITE-ProRule" id="PRU00277"/>
    </source>
</evidence>
<dbReference type="Pfam" id="PF13181">
    <property type="entry name" value="TPR_8"/>
    <property type="match status" value="1"/>
</dbReference>
<keyword evidence="6 7" id="KW-0413">Isomerase</keyword>
<evidence type="ECO:0000256" key="1">
    <source>
        <dbReference type="ARBA" id="ARBA00000971"/>
    </source>
</evidence>
<evidence type="ECO:0000256" key="8">
    <source>
        <dbReference type="PROSITE-ProRule" id="PRU00339"/>
    </source>
</evidence>
<dbReference type="Gene3D" id="3.10.50.40">
    <property type="match status" value="1"/>
</dbReference>
<evidence type="ECO:0000259" key="10">
    <source>
        <dbReference type="PROSITE" id="PS50059"/>
    </source>
</evidence>
<dbReference type="InterPro" id="IPR050754">
    <property type="entry name" value="FKBP4/5/8-like"/>
</dbReference>
<dbReference type="Proteomes" id="UP000324800">
    <property type="component" value="Unassembled WGS sequence"/>
</dbReference>
<evidence type="ECO:0000256" key="3">
    <source>
        <dbReference type="ARBA" id="ARBA00022737"/>
    </source>
</evidence>
<sequence>MAEDSDSSSNESFDEILPDPTLLEDGRLDILSDGKLIKKIIKNGDDGSSPRKDSQVTVHYTGTLVDGTKFDSSYDRGEPFSFKLGIGHVIKGWDIAVRTMKQGEVAQFTIASELAYGEKGDPPRIPPNATIIFTIELITFTHEPETEEERIEFANARKLEGNELVKQGKYFEARDVYERGLDYVEYLFKVKQELQTQLHDVRIALLLNKSLCCLKTDDNKEAITMCEEILRYDPQNVKALFRRGQAWKALGDLVNAKSDLYKASQLQPNDKGIREELQKLLEQEKKITEKQKVQFSNMFQKIKDIEQQELKEKKEKEKVMEEDKKEKEKTGE</sequence>
<evidence type="ECO:0000313" key="12">
    <source>
        <dbReference type="Proteomes" id="UP000324800"/>
    </source>
</evidence>
<dbReference type="Pfam" id="PF00254">
    <property type="entry name" value="FKBP_C"/>
    <property type="match status" value="1"/>
</dbReference>
<comment type="caution">
    <text evidence="11">The sequence shown here is derived from an EMBL/GenBank/DDBJ whole genome shotgun (WGS) entry which is preliminary data.</text>
</comment>
<dbReference type="SMART" id="SM00028">
    <property type="entry name" value="TPR"/>
    <property type="match status" value="3"/>
</dbReference>